<evidence type="ECO:0000313" key="1">
    <source>
        <dbReference type="EnsemblMetazoa" id="GPAI015588-PA"/>
    </source>
</evidence>
<keyword evidence="2" id="KW-1185">Reference proteome</keyword>
<dbReference type="VEuPathDB" id="VectorBase:GPAI015588"/>
<proteinExistence type="predicted"/>
<sequence>MKSFMYDHQPFPAVSNQLYRTLSSAFDQSESANLMSSDEVNRDEGHYLNDNSLKHLPLALNMTFMATMYFVVTSCAKYTPPSLPRPNCAPISKSLVDHSLKFRVCLECDENCDKYLQNCHATTTGDTSKYILIILITNCEKQGNSKKEKK</sequence>
<evidence type="ECO:0000313" key="2">
    <source>
        <dbReference type="Proteomes" id="UP000092445"/>
    </source>
</evidence>
<name>A0A1A9ZIF0_GLOPL</name>
<dbReference type="AlphaFoldDB" id="A0A1A9ZIF0"/>
<reference evidence="1" key="2">
    <citation type="submission" date="2020-05" db="UniProtKB">
        <authorList>
            <consortium name="EnsemblMetazoa"/>
        </authorList>
    </citation>
    <scope>IDENTIFICATION</scope>
    <source>
        <strain evidence="1">IAEA</strain>
    </source>
</reference>
<dbReference type="EnsemblMetazoa" id="GPAI015588-RA">
    <property type="protein sequence ID" value="GPAI015588-PA"/>
    <property type="gene ID" value="GPAI015588"/>
</dbReference>
<reference evidence="2" key="1">
    <citation type="submission" date="2014-03" db="EMBL/GenBank/DDBJ databases">
        <authorList>
            <person name="Aksoy S."/>
            <person name="Warren W."/>
            <person name="Wilson R.K."/>
        </authorList>
    </citation>
    <scope>NUCLEOTIDE SEQUENCE [LARGE SCALE GENOMIC DNA]</scope>
    <source>
        <strain evidence="2">IAEA</strain>
    </source>
</reference>
<dbReference type="Proteomes" id="UP000092445">
    <property type="component" value="Unassembled WGS sequence"/>
</dbReference>
<accession>A0A1A9ZIF0</accession>
<organism evidence="1 2">
    <name type="scientific">Glossina pallidipes</name>
    <name type="common">Tsetse fly</name>
    <dbReference type="NCBI Taxonomy" id="7398"/>
    <lineage>
        <taxon>Eukaryota</taxon>
        <taxon>Metazoa</taxon>
        <taxon>Ecdysozoa</taxon>
        <taxon>Arthropoda</taxon>
        <taxon>Hexapoda</taxon>
        <taxon>Insecta</taxon>
        <taxon>Pterygota</taxon>
        <taxon>Neoptera</taxon>
        <taxon>Endopterygota</taxon>
        <taxon>Diptera</taxon>
        <taxon>Brachycera</taxon>
        <taxon>Muscomorpha</taxon>
        <taxon>Hippoboscoidea</taxon>
        <taxon>Glossinidae</taxon>
        <taxon>Glossina</taxon>
    </lineage>
</organism>
<protein>
    <submittedName>
        <fullName evidence="1">Uncharacterized protein</fullName>
    </submittedName>
</protein>